<dbReference type="Proteomes" id="UP000625711">
    <property type="component" value="Unassembled WGS sequence"/>
</dbReference>
<reference evidence="2" key="1">
    <citation type="submission" date="2020-08" db="EMBL/GenBank/DDBJ databases">
        <title>Genome sequencing and assembly of the red palm weevil Rhynchophorus ferrugineus.</title>
        <authorList>
            <person name="Dias G.B."/>
            <person name="Bergman C.M."/>
            <person name="Manee M."/>
        </authorList>
    </citation>
    <scope>NUCLEOTIDE SEQUENCE</scope>
    <source>
        <strain evidence="2">AA-2017</strain>
        <tissue evidence="2">Whole larva</tissue>
    </source>
</reference>
<feature type="region of interest" description="Disordered" evidence="1">
    <location>
        <begin position="1"/>
        <end position="26"/>
    </location>
</feature>
<name>A0A834HUI5_RHYFE</name>
<proteinExistence type="predicted"/>
<gene>
    <name evidence="2" type="ORF">GWI33_020359</name>
</gene>
<dbReference type="EMBL" id="JAACXV010014549">
    <property type="protein sequence ID" value="KAF7266331.1"/>
    <property type="molecule type" value="Genomic_DNA"/>
</dbReference>
<dbReference type="AlphaFoldDB" id="A0A834HUI5"/>
<keyword evidence="3" id="KW-1185">Reference proteome</keyword>
<comment type="caution">
    <text evidence="2">The sequence shown here is derived from an EMBL/GenBank/DDBJ whole genome shotgun (WGS) entry which is preliminary data.</text>
</comment>
<evidence type="ECO:0000313" key="3">
    <source>
        <dbReference type="Proteomes" id="UP000625711"/>
    </source>
</evidence>
<organism evidence="2 3">
    <name type="scientific">Rhynchophorus ferrugineus</name>
    <name type="common">Red palm weevil</name>
    <name type="synonym">Curculio ferrugineus</name>
    <dbReference type="NCBI Taxonomy" id="354439"/>
    <lineage>
        <taxon>Eukaryota</taxon>
        <taxon>Metazoa</taxon>
        <taxon>Ecdysozoa</taxon>
        <taxon>Arthropoda</taxon>
        <taxon>Hexapoda</taxon>
        <taxon>Insecta</taxon>
        <taxon>Pterygota</taxon>
        <taxon>Neoptera</taxon>
        <taxon>Endopterygota</taxon>
        <taxon>Coleoptera</taxon>
        <taxon>Polyphaga</taxon>
        <taxon>Cucujiformia</taxon>
        <taxon>Curculionidae</taxon>
        <taxon>Dryophthorinae</taxon>
        <taxon>Rhynchophorus</taxon>
    </lineage>
</organism>
<sequence>MRRKKYSPTAEDNQQVPNSGDRAEKNILIHTPRDNKKNKIYAGATWTQNIPAEQAELNLEIYDITRLLETLLHSTFKNYTRTIHRATARNEQPLLLQAISNIISCRSFTRKKYSIKFPDSKTET</sequence>
<protein>
    <submittedName>
        <fullName evidence="2">Uncharacterized protein</fullName>
    </submittedName>
</protein>
<accession>A0A834HUI5</accession>
<evidence type="ECO:0000256" key="1">
    <source>
        <dbReference type="SAM" id="MobiDB-lite"/>
    </source>
</evidence>
<evidence type="ECO:0000313" key="2">
    <source>
        <dbReference type="EMBL" id="KAF7266331.1"/>
    </source>
</evidence>